<evidence type="ECO:0000313" key="2">
    <source>
        <dbReference type="Proteomes" id="UP000593574"/>
    </source>
</evidence>
<proteinExistence type="predicted"/>
<evidence type="ECO:0000313" key="1">
    <source>
        <dbReference type="EMBL" id="MBA0715178.1"/>
    </source>
</evidence>
<name>A0A7J8ZTP1_9ROSI</name>
<sequence>MAIGDAVGSSSQYHNIKEDEIPSINFSNRIQQILMKDMVKTLVIKLLGRSISYLALHDR</sequence>
<keyword evidence="2" id="KW-1185">Reference proteome</keyword>
<gene>
    <name evidence="1" type="ORF">Golax_014096</name>
</gene>
<dbReference type="Proteomes" id="UP000593574">
    <property type="component" value="Unassembled WGS sequence"/>
</dbReference>
<dbReference type="EMBL" id="JABEZV010000007">
    <property type="protein sequence ID" value="MBA0715178.1"/>
    <property type="molecule type" value="Genomic_DNA"/>
</dbReference>
<protein>
    <submittedName>
        <fullName evidence="1">Uncharacterized protein</fullName>
    </submittedName>
</protein>
<comment type="caution">
    <text evidence="1">The sequence shown here is derived from an EMBL/GenBank/DDBJ whole genome shotgun (WGS) entry which is preliminary data.</text>
</comment>
<reference evidence="1 2" key="1">
    <citation type="journal article" date="2019" name="Genome Biol. Evol.">
        <title>Insights into the evolution of the New World diploid cottons (Gossypium, subgenus Houzingenia) based on genome sequencing.</title>
        <authorList>
            <person name="Grover C.E."/>
            <person name="Arick M.A. 2nd"/>
            <person name="Thrash A."/>
            <person name="Conover J.L."/>
            <person name="Sanders W.S."/>
            <person name="Peterson D.G."/>
            <person name="Frelichowski J.E."/>
            <person name="Scheffler J.A."/>
            <person name="Scheffler B.E."/>
            <person name="Wendel J.F."/>
        </authorList>
    </citation>
    <scope>NUCLEOTIDE SEQUENCE [LARGE SCALE GENOMIC DNA]</scope>
    <source>
        <strain evidence="1">4</strain>
        <tissue evidence="1">Leaf</tissue>
    </source>
</reference>
<organism evidence="1 2">
    <name type="scientific">Gossypium laxum</name>
    <dbReference type="NCBI Taxonomy" id="34288"/>
    <lineage>
        <taxon>Eukaryota</taxon>
        <taxon>Viridiplantae</taxon>
        <taxon>Streptophyta</taxon>
        <taxon>Embryophyta</taxon>
        <taxon>Tracheophyta</taxon>
        <taxon>Spermatophyta</taxon>
        <taxon>Magnoliopsida</taxon>
        <taxon>eudicotyledons</taxon>
        <taxon>Gunneridae</taxon>
        <taxon>Pentapetalae</taxon>
        <taxon>rosids</taxon>
        <taxon>malvids</taxon>
        <taxon>Malvales</taxon>
        <taxon>Malvaceae</taxon>
        <taxon>Malvoideae</taxon>
        <taxon>Gossypium</taxon>
    </lineage>
</organism>
<dbReference type="AlphaFoldDB" id="A0A7J8ZTP1"/>
<accession>A0A7J8ZTP1</accession>
<feature type="non-terminal residue" evidence="1">
    <location>
        <position position="1"/>
    </location>
</feature>